<evidence type="ECO:0000313" key="1">
    <source>
        <dbReference type="EMBL" id="KAI8421864.1"/>
    </source>
</evidence>
<organism evidence="1 2">
    <name type="scientific">Choristoneura fumiferana</name>
    <name type="common">Spruce budworm moth</name>
    <name type="synonym">Archips fumiferana</name>
    <dbReference type="NCBI Taxonomy" id="7141"/>
    <lineage>
        <taxon>Eukaryota</taxon>
        <taxon>Metazoa</taxon>
        <taxon>Ecdysozoa</taxon>
        <taxon>Arthropoda</taxon>
        <taxon>Hexapoda</taxon>
        <taxon>Insecta</taxon>
        <taxon>Pterygota</taxon>
        <taxon>Neoptera</taxon>
        <taxon>Endopterygota</taxon>
        <taxon>Lepidoptera</taxon>
        <taxon>Glossata</taxon>
        <taxon>Ditrysia</taxon>
        <taxon>Tortricoidea</taxon>
        <taxon>Tortricidae</taxon>
        <taxon>Tortricinae</taxon>
        <taxon>Choristoneura</taxon>
    </lineage>
</organism>
<gene>
    <name evidence="1" type="ORF">MSG28_009798</name>
</gene>
<proteinExistence type="predicted"/>
<sequence length="101" mass="11629">MTLMEGGDDEIGVDRDCRTIYCQWWEEKSEIERSDVTTANLKSQRCRPPLAGWTEDIMKFLQLQTKGKVRLRTGNEDKMVTSSVLIGDDARDFVDRIEVNS</sequence>
<dbReference type="EMBL" id="CM046116">
    <property type="protein sequence ID" value="KAI8421864.1"/>
    <property type="molecule type" value="Genomic_DNA"/>
</dbReference>
<reference evidence="1 2" key="1">
    <citation type="journal article" date="2022" name="Genome Biol. Evol.">
        <title>The Spruce Budworm Genome: Reconstructing the Evolutionary History of Antifreeze Proteins.</title>
        <authorList>
            <person name="Beliveau C."/>
            <person name="Gagne P."/>
            <person name="Picq S."/>
            <person name="Vernygora O."/>
            <person name="Keeling C.I."/>
            <person name="Pinkney K."/>
            <person name="Doucet D."/>
            <person name="Wen F."/>
            <person name="Johnston J.S."/>
            <person name="Maaroufi H."/>
            <person name="Boyle B."/>
            <person name="Laroche J."/>
            <person name="Dewar K."/>
            <person name="Juretic N."/>
            <person name="Blackburn G."/>
            <person name="Nisole A."/>
            <person name="Brunet B."/>
            <person name="Brandao M."/>
            <person name="Lumley L."/>
            <person name="Duan J."/>
            <person name="Quan G."/>
            <person name="Lucarotti C.J."/>
            <person name="Roe A.D."/>
            <person name="Sperling F.A.H."/>
            <person name="Levesque R.C."/>
            <person name="Cusson M."/>
        </authorList>
    </citation>
    <scope>NUCLEOTIDE SEQUENCE [LARGE SCALE GENOMIC DNA]</scope>
    <source>
        <strain evidence="1">Glfc:IPQL:Cfum</strain>
    </source>
</reference>
<dbReference type="Proteomes" id="UP001064048">
    <property type="component" value="Chromosome 16"/>
</dbReference>
<accession>A0ACC0JCR3</accession>
<protein>
    <submittedName>
        <fullName evidence="1">Uncharacterized protein</fullName>
    </submittedName>
</protein>
<name>A0ACC0JCR3_CHOFU</name>
<keyword evidence="2" id="KW-1185">Reference proteome</keyword>
<comment type="caution">
    <text evidence="1">The sequence shown here is derived from an EMBL/GenBank/DDBJ whole genome shotgun (WGS) entry which is preliminary data.</text>
</comment>
<evidence type="ECO:0000313" key="2">
    <source>
        <dbReference type="Proteomes" id="UP001064048"/>
    </source>
</evidence>